<evidence type="ECO:0000256" key="1">
    <source>
        <dbReference type="SAM" id="Coils"/>
    </source>
</evidence>
<evidence type="ECO:0000313" key="3">
    <source>
        <dbReference type="EMBL" id="KAK2079664.1"/>
    </source>
</evidence>
<keyword evidence="4" id="KW-1185">Reference proteome</keyword>
<dbReference type="EMBL" id="JASFZW010000002">
    <property type="protein sequence ID" value="KAK2079664.1"/>
    <property type="molecule type" value="Genomic_DNA"/>
</dbReference>
<gene>
    <name evidence="3" type="ORF">QBZ16_002059</name>
</gene>
<reference evidence="3" key="1">
    <citation type="submission" date="2021-01" db="EMBL/GenBank/DDBJ databases">
        <authorList>
            <person name="Eckstrom K.M.E."/>
        </authorList>
    </citation>
    <scope>NUCLEOTIDE SEQUENCE</scope>
    <source>
        <strain evidence="3">UVCC 0001</strain>
    </source>
</reference>
<feature type="coiled-coil region" evidence="1">
    <location>
        <begin position="116"/>
        <end position="143"/>
    </location>
</feature>
<dbReference type="GO" id="GO:0010427">
    <property type="term" value="F:abscisic acid binding"/>
    <property type="evidence" value="ECO:0007669"/>
    <property type="project" value="TreeGrafter"/>
</dbReference>
<protein>
    <recommendedName>
        <fullName evidence="2">Abscisic acid G-protein coupled receptor-like domain-containing protein</fullName>
    </recommendedName>
</protein>
<accession>A0AAD9MI62</accession>
<evidence type="ECO:0000259" key="2">
    <source>
        <dbReference type="Pfam" id="PF12430"/>
    </source>
</evidence>
<evidence type="ECO:0000313" key="4">
    <source>
        <dbReference type="Proteomes" id="UP001255856"/>
    </source>
</evidence>
<dbReference type="Proteomes" id="UP001255856">
    <property type="component" value="Unassembled WGS sequence"/>
</dbReference>
<feature type="domain" description="Abscisic acid G-protein coupled receptor-like" evidence="2">
    <location>
        <begin position="273"/>
        <end position="347"/>
    </location>
</feature>
<dbReference type="Pfam" id="PF12430">
    <property type="entry name" value="ABA_GPCR"/>
    <property type="match status" value="1"/>
</dbReference>
<sequence length="368" mass="39269">MEVIEAHGWLFLRRSDYGSSGVLDRSQQTLFSLVFSLCCHQLFLLVCQVLNLLDPRYCIRGSWPGGPPWWRSWASSLIAIPFVKAQSLTSSRLPRAVSLGASCAAVALFVLGRGEVAAAEERVAAARAALEGKRRRLAALELESAAGSGGGGGGAARWLASALGALDAGRRQGRALRAEAAALEMLVAAQSCEAAELRRERRRALEARTLAGHARNALGYALSVYCVYRMLAALRAMLPGGGGAPARPGRRRGPLPARFVARWAGGARGPPPVLLTAELLGFHAISTLLLLRRQLPPRHRAALAQAMGLAALGGAAEDGAVDTDAFQAWFNRLFLGTALGTLGMYWAQVRQKSAELADRLPLYRATDD</sequence>
<dbReference type="GO" id="GO:0009737">
    <property type="term" value="P:response to abscisic acid"/>
    <property type="evidence" value="ECO:0007669"/>
    <property type="project" value="TreeGrafter"/>
</dbReference>
<dbReference type="PANTHER" id="PTHR15948:SF0">
    <property type="entry name" value="GOLGI PH REGULATOR A-RELATED"/>
    <property type="match status" value="1"/>
</dbReference>
<dbReference type="InterPro" id="IPR025969">
    <property type="entry name" value="ABA_GPCR_dom"/>
</dbReference>
<dbReference type="PANTHER" id="PTHR15948">
    <property type="entry name" value="G-PROTEIN COUPLED RECEPTOR 89-RELATED"/>
    <property type="match status" value="1"/>
</dbReference>
<keyword evidence="1" id="KW-0175">Coiled coil</keyword>
<comment type="caution">
    <text evidence="3">The sequence shown here is derived from an EMBL/GenBank/DDBJ whole genome shotgun (WGS) entry which is preliminary data.</text>
</comment>
<name>A0AAD9MI62_PROWI</name>
<dbReference type="InterPro" id="IPR015672">
    <property type="entry name" value="GPHR/GTG"/>
</dbReference>
<dbReference type="AlphaFoldDB" id="A0AAD9MI62"/>
<organism evidence="3 4">
    <name type="scientific">Prototheca wickerhamii</name>
    <dbReference type="NCBI Taxonomy" id="3111"/>
    <lineage>
        <taxon>Eukaryota</taxon>
        <taxon>Viridiplantae</taxon>
        <taxon>Chlorophyta</taxon>
        <taxon>core chlorophytes</taxon>
        <taxon>Trebouxiophyceae</taxon>
        <taxon>Chlorellales</taxon>
        <taxon>Chlorellaceae</taxon>
        <taxon>Prototheca</taxon>
    </lineage>
</organism>
<proteinExistence type="predicted"/>
<feature type="coiled-coil region" evidence="1">
    <location>
        <begin position="180"/>
        <end position="207"/>
    </location>
</feature>